<comment type="subcellular location">
    <subcellularLocation>
        <location evidence="1">Membrane</location>
        <topology evidence="1">Multi-pass membrane protein</topology>
    </subcellularLocation>
</comment>
<name>A0A0M5J7Z2_9GAST</name>
<evidence type="ECO:0000256" key="7">
    <source>
        <dbReference type="ARBA" id="ARBA00023098"/>
    </source>
</evidence>
<dbReference type="AlphaFoldDB" id="A0A0M5J7Z2"/>
<dbReference type="GO" id="GO:0005789">
    <property type="term" value="C:endoplasmic reticulum membrane"/>
    <property type="evidence" value="ECO:0007669"/>
    <property type="project" value="TreeGrafter"/>
</dbReference>
<accession>A0A0M5J7Z2</accession>
<keyword evidence="7 10" id="KW-0443">Lipid metabolism</keyword>
<keyword evidence="6 10" id="KW-1133">Transmembrane helix</keyword>
<dbReference type="GO" id="GO:0034625">
    <property type="term" value="P:fatty acid elongation, monounsaturated fatty acid"/>
    <property type="evidence" value="ECO:0007669"/>
    <property type="project" value="TreeGrafter"/>
</dbReference>
<gene>
    <name evidence="11" type="primary">Elovl</name>
</gene>
<comment type="catalytic activity">
    <reaction evidence="10">
        <text>a very-long-chain acyl-CoA + malonyl-CoA + H(+) = a very-long-chain 3-oxoacyl-CoA + CO2 + CoA</text>
        <dbReference type="Rhea" id="RHEA:32727"/>
        <dbReference type="ChEBI" id="CHEBI:15378"/>
        <dbReference type="ChEBI" id="CHEBI:16526"/>
        <dbReference type="ChEBI" id="CHEBI:57287"/>
        <dbReference type="ChEBI" id="CHEBI:57384"/>
        <dbReference type="ChEBI" id="CHEBI:90725"/>
        <dbReference type="ChEBI" id="CHEBI:90736"/>
        <dbReference type="EC" id="2.3.1.199"/>
    </reaction>
</comment>
<feature type="transmembrane region" description="Helical" evidence="10">
    <location>
        <begin position="169"/>
        <end position="188"/>
    </location>
</feature>
<evidence type="ECO:0000313" key="11">
    <source>
        <dbReference type="EMBL" id="ALC76389.1"/>
    </source>
</evidence>
<evidence type="ECO:0000256" key="4">
    <source>
        <dbReference type="ARBA" id="ARBA00022692"/>
    </source>
</evidence>
<dbReference type="EC" id="2.3.1.199" evidence="10"/>
<evidence type="ECO:0000256" key="10">
    <source>
        <dbReference type="RuleBase" id="RU361115"/>
    </source>
</evidence>
<evidence type="ECO:0000256" key="8">
    <source>
        <dbReference type="ARBA" id="ARBA00023136"/>
    </source>
</evidence>
<dbReference type="GO" id="GO:0034626">
    <property type="term" value="P:fatty acid elongation, polyunsaturated fatty acid"/>
    <property type="evidence" value="ECO:0007669"/>
    <property type="project" value="TreeGrafter"/>
</dbReference>
<sequence length="293" mass="34319">MMQVMQSVFEYYDWIMSERDPRSTSWFLMDSPWTTVAIVALYLAFVVAGPRYMADKKPFALKEVLVVYNFALVCLSAYMFYEFLVTSWLKPGFNLVCSSMDYSNDRDAVRLAKVCWWFYFSKIIELLDTVFFVLRKKNNQISFLHVYHHSTMPLLWWVGVSFVPGGEAYLSASINCFIHTVMYLYYLLAAMGPHMQKYLWWKRYMTTLQLLQFWAILLHTGYAVTVTGSDWCTFPVGYGYALILYDLSHLALFSNFYYQTYVKKGRRQPSAETNHVTEVDGSVRAPRKVQKAD</sequence>
<protein>
    <recommendedName>
        <fullName evidence="10">Elongation of very long chain fatty acids protein</fullName>
        <ecNumber evidence="10">2.3.1.199</ecNumber>
    </recommendedName>
    <alternativeName>
        <fullName evidence="10">Very-long-chain 3-oxoacyl-CoA synthase</fullName>
    </alternativeName>
</protein>
<keyword evidence="5 10" id="KW-0276">Fatty acid metabolism</keyword>
<dbReference type="Pfam" id="PF01151">
    <property type="entry name" value="ELO"/>
    <property type="match status" value="1"/>
</dbReference>
<proteinExistence type="evidence at transcript level"/>
<dbReference type="GO" id="GO:0042761">
    <property type="term" value="P:very long-chain fatty acid biosynthetic process"/>
    <property type="evidence" value="ECO:0007669"/>
    <property type="project" value="TreeGrafter"/>
</dbReference>
<evidence type="ECO:0000256" key="9">
    <source>
        <dbReference type="ARBA" id="ARBA00023160"/>
    </source>
</evidence>
<feature type="transmembrane region" description="Helical" evidence="10">
    <location>
        <begin position="208"/>
        <end position="226"/>
    </location>
</feature>
<keyword evidence="8 10" id="KW-0472">Membrane</keyword>
<feature type="transmembrane region" description="Helical" evidence="10">
    <location>
        <begin position="64"/>
        <end position="81"/>
    </location>
</feature>
<keyword evidence="3 10" id="KW-0808">Transferase</keyword>
<reference evidence="11" key="1">
    <citation type="journal article" date="2015" name="PLoS ONE">
        <title>Comparative Analysis and Distribution of Omega-3 lcPUFA Biosynthesis Genes in Marine Molluscs.</title>
        <authorList>
            <person name="Surm J.M."/>
            <person name="Prentis P.J."/>
            <person name="Pavasovic A."/>
        </authorList>
    </citation>
    <scope>NUCLEOTIDE SEQUENCE</scope>
</reference>
<feature type="transmembrane region" description="Helical" evidence="10">
    <location>
        <begin position="116"/>
        <end position="134"/>
    </location>
</feature>
<evidence type="ECO:0000256" key="2">
    <source>
        <dbReference type="ARBA" id="ARBA00022516"/>
    </source>
</evidence>
<evidence type="ECO:0000256" key="5">
    <source>
        <dbReference type="ARBA" id="ARBA00022832"/>
    </source>
</evidence>
<evidence type="ECO:0000256" key="1">
    <source>
        <dbReference type="ARBA" id="ARBA00004141"/>
    </source>
</evidence>
<dbReference type="PANTHER" id="PTHR11157">
    <property type="entry name" value="FATTY ACID ACYL TRANSFERASE-RELATED"/>
    <property type="match status" value="1"/>
</dbReference>
<dbReference type="InterPro" id="IPR030457">
    <property type="entry name" value="ELO_CS"/>
</dbReference>
<dbReference type="GO" id="GO:0030148">
    <property type="term" value="P:sphingolipid biosynthetic process"/>
    <property type="evidence" value="ECO:0007669"/>
    <property type="project" value="TreeGrafter"/>
</dbReference>
<evidence type="ECO:0000256" key="3">
    <source>
        <dbReference type="ARBA" id="ARBA00022679"/>
    </source>
</evidence>
<organism evidence="11">
    <name type="scientific">Nerita melanotragus</name>
    <dbReference type="NCBI Taxonomy" id="464123"/>
    <lineage>
        <taxon>Eukaryota</taxon>
        <taxon>Metazoa</taxon>
        <taxon>Spiralia</taxon>
        <taxon>Lophotrochozoa</taxon>
        <taxon>Mollusca</taxon>
        <taxon>Gastropoda</taxon>
        <taxon>Neritimorpha</taxon>
        <taxon>Cycloneritida</taxon>
        <taxon>Neritoidea</taxon>
        <taxon>Neritidae</taxon>
        <taxon>Nerita</taxon>
    </lineage>
</organism>
<keyword evidence="4 10" id="KW-0812">Transmembrane</keyword>
<evidence type="ECO:0000256" key="6">
    <source>
        <dbReference type="ARBA" id="ARBA00022989"/>
    </source>
</evidence>
<dbReference type="PANTHER" id="PTHR11157:SF166">
    <property type="entry name" value="ELONGATION OF VERY LONG CHAIN FATTY ACIDS PROTEIN"/>
    <property type="match status" value="1"/>
</dbReference>
<feature type="transmembrane region" description="Helical" evidence="10">
    <location>
        <begin position="146"/>
        <end position="163"/>
    </location>
</feature>
<dbReference type="InterPro" id="IPR002076">
    <property type="entry name" value="ELO_fam"/>
</dbReference>
<keyword evidence="2 10" id="KW-0444">Lipid biosynthesis</keyword>
<comment type="similarity">
    <text evidence="10">Belongs to the ELO family.</text>
</comment>
<feature type="transmembrane region" description="Helical" evidence="10">
    <location>
        <begin position="238"/>
        <end position="258"/>
    </location>
</feature>
<dbReference type="GO" id="GO:0009922">
    <property type="term" value="F:fatty acid elongase activity"/>
    <property type="evidence" value="ECO:0007669"/>
    <property type="project" value="UniProtKB-EC"/>
</dbReference>
<dbReference type="EMBL" id="KR154729">
    <property type="protein sequence ID" value="ALC76389.1"/>
    <property type="molecule type" value="mRNA"/>
</dbReference>
<feature type="transmembrane region" description="Helical" evidence="10">
    <location>
        <begin position="33"/>
        <end position="52"/>
    </location>
</feature>
<keyword evidence="9 10" id="KW-0275">Fatty acid biosynthesis</keyword>
<dbReference type="PROSITE" id="PS01188">
    <property type="entry name" value="ELO"/>
    <property type="match status" value="1"/>
</dbReference>
<dbReference type="GO" id="GO:0019367">
    <property type="term" value="P:fatty acid elongation, saturated fatty acid"/>
    <property type="evidence" value="ECO:0007669"/>
    <property type="project" value="TreeGrafter"/>
</dbReference>